<keyword evidence="4" id="KW-1185">Reference proteome</keyword>
<proteinExistence type="inferred from homology"/>
<dbReference type="Gene3D" id="3.40.50.720">
    <property type="entry name" value="NAD(P)-binding Rossmann-like Domain"/>
    <property type="match status" value="1"/>
</dbReference>
<comment type="caution">
    <text evidence="3">The sequence shown here is derived from an EMBL/GenBank/DDBJ whole genome shotgun (WGS) entry which is preliminary data.</text>
</comment>
<dbReference type="Proteomes" id="UP001336835">
    <property type="component" value="Unassembled WGS sequence"/>
</dbReference>
<dbReference type="SUPFAM" id="SSF51735">
    <property type="entry name" value="NAD(P)-binding Rossmann-fold domains"/>
    <property type="match status" value="1"/>
</dbReference>
<name>A0ABU7I2W6_9SPHI</name>
<dbReference type="InterPro" id="IPR036291">
    <property type="entry name" value="NAD(P)-bd_dom_sf"/>
</dbReference>
<keyword evidence="2 3" id="KW-0560">Oxidoreductase</keyword>
<organism evidence="3 4">
    <name type="scientific">Pedobacter albus</name>
    <dbReference type="NCBI Taxonomy" id="3113905"/>
    <lineage>
        <taxon>Bacteria</taxon>
        <taxon>Pseudomonadati</taxon>
        <taxon>Bacteroidota</taxon>
        <taxon>Sphingobacteriia</taxon>
        <taxon>Sphingobacteriales</taxon>
        <taxon>Sphingobacteriaceae</taxon>
        <taxon>Pedobacter</taxon>
    </lineage>
</organism>
<sequence length="246" mass="25095">MKKLANKIALVTGGSRGIGAAIVKRLAAEGATVAFTYHSSPEKAEALAQEINANGGKAQAIAANSADALAVTAAVEQTIAQFGALDILVNNAGIYVGKAFEEHNLQDYEDIMAVNVRAVYAASLAAVKHLPAGGRIINIGSNMAENAVGPAGTLYVMSKAAVHGLTRGLARDLGSKGITVNTVQPGPIDTDMNPANSELADFLRPRMALSEYGTGADVAGLVAFLASNEGQYITGAALTIDGGFNA</sequence>
<dbReference type="PANTHER" id="PTHR43639">
    <property type="entry name" value="OXIDOREDUCTASE, SHORT-CHAIN DEHYDROGENASE/REDUCTASE FAMILY (AFU_ORTHOLOGUE AFUA_5G02870)"/>
    <property type="match status" value="1"/>
</dbReference>
<dbReference type="InterPro" id="IPR002347">
    <property type="entry name" value="SDR_fam"/>
</dbReference>
<protein>
    <submittedName>
        <fullName evidence="3">3-oxoacyl-ACP reductase family protein</fullName>
        <ecNumber evidence="3">1.1.1.-</ecNumber>
    </submittedName>
</protein>
<dbReference type="PANTHER" id="PTHR43639:SF1">
    <property type="entry name" value="SHORT-CHAIN DEHYDROGENASE_REDUCTASE FAMILY PROTEIN"/>
    <property type="match status" value="1"/>
</dbReference>
<gene>
    <name evidence="3" type="ORF">VRU48_01635</name>
</gene>
<evidence type="ECO:0000256" key="2">
    <source>
        <dbReference type="ARBA" id="ARBA00023002"/>
    </source>
</evidence>
<accession>A0ABU7I2W6</accession>
<dbReference type="PRINTS" id="PR00081">
    <property type="entry name" value="GDHRDH"/>
</dbReference>
<dbReference type="InterPro" id="IPR020904">
    <property type="entry name" value="Sc_DH/Rdtase_CS"/>
</dbReference>
<dbReference type="GO" id="GO:0016491">
    <property type="term" value="F:oxidoreductase activity"/>
    <property type="evidence" value="ECO:0007669"/>
    <property type="project" value="UniProtKB-KW"/>
</dbReference>
<dbReference type="EC" id="1.1.1.-" evidence="3"/>
<dbReference type="Pfam" id="PF13561">
    <property type="entry name" value="adh_short_C2"/>
    <property type="match status" value="1"/>
</dbReference>
<evidence type="ECO:0000313" key="3">
    <source>
        <dbReference type="EMBL" id="MEE1943788.1"/>
    </source>
</evidence>
<dbReference type="PRINTS" id="PR00080">
    <property type="entry name" value="SDRFAMILY"/>
</dbReference>
<dbReference type="EMBL" id="JAZDQT010000001">
    <property type="protein sequence ID" value="MEE1943788.1"/>
    <property type="molecule type" value="Genomic_DNA"/>
</dbReference>
<evidence type="ECO:0000256" key="1">
    <source>
        <dbReference type="ARBA" id="ARBA00006484"/>
    </source>
</evidence>
<evidence type="ECO:0000313" key="4">
    <source>
        <dbReference type="Proteomes" id="UP001336835"/>
    </source>
</evidence>
<reference evidence="3 4" key="1">
    <citation type="submission" date="2024-01" db="EMBL/GenBank/DDBJ databases">
        <title>Pedobacter sp. nov., isolated from fresh soil.</title>
        <authorList>
            <person name="Le N.T.T."/>
        </authorList>
    </citation>
    <scope>NUCLEOTIDE SEQUENCE [LARGE SCALE GENOMIC DNA]</scope>
    <source>
        <strain evidence="3 4">KR3-3</strain>
    </source>
</reference>
<dbReference type="PROSITE" id="PS00061">
    <property type="entry name" value="ADH_SHORT"/>
    <property type="match status" value="1"/>
</dbReference>
<comment type="similarity">
    <text evidence="1">Belongs to the short-chain dehydrogenases/reductases (SDR) family.</text>
</comment>
<dbReference type="RefSeq" id="WP_330106188.1">
    <property type="nucleotide sequence ID" value="NZ_JAZDQT010000001.1"/>
</dbReference>